<dbReference type="RefSeq" id="WP_246915093.1">
    <property type="nucleotide sequence ID" value="NZ_JALJRB010000052.1"/>
</dbReference>
<feature type="chain" id="PRO_5041227805" evidence="1">
    <location>
        <begin position="28"/>
        <end position="470"/>
    </location>
</feature>
<evidence type="ECO:0000256" key="1">
    <source>
        <dbReference type="SAM" id="SignalP"/>
    </source>
</evidence>
<comment type="caution">
    <text evidence="2">The sequence shown here is derived from an EMBL/GenBank/DDBJ whole genome shotgun (WGS) entry which is preliminary data.</text>
</comment>
<organism evidence="2 3">
    <name type="scientific">Desulfatitalea alkaliphila</name>
    <dbReference type="NCBI Taxonomy" id="2929485"/>
    <lineage>
        <taxon>Bacteria</taxon>
        <taxon>Pseudomonadati</taxon>
        <taxon>Thermodesulfobacteriota</taxon>
        <taxon>Desulfobacteria</taxon>
        <taxon>Desulfobacterales</taxon>
        <taxon>Desulfosarcinaceae</taxon>
        <taxon>Desulfatitalea</taxon>
    </lineage>
</organism>
<sequence length="470" mass="52094">MKTINLNLRLLLLLAAIVMTTPFVSRAQGSVETAAAAAIVGLVGVSGVVDDVMEKAANEGNYVVFNAASQLRLLIESFRFSTRDIIKSGFDRLDTSQQATFANIQRAIVTLQGAIDQPIENARQSLEEVHQIVNDGLPWMRESAVLRSSPSVVAPSALAEIPFTVRGISLDSANPRLWFGSIEAKRIGLERQQAIFTVPAKVFEREADSPKYVSGLLELSLKKCSWFVFCDTEVVHSELAVLVLPERLASVEISRNTRNEQRIYHERVFSRVFGHDTGDLTRKRCKKKSQGPHDPSYFIDIETLRPAPYKTSCPYPEKGFFGSLHKTFCPDGQFTRAAVRGNGRHSWDIVSKNTAGFTVELCAQSVISKRLSKEHGKISVNLTWKEFKKGDVVGQFEPVQVSEVLNWGSPIQVVLPEDTHAITIKLRYFDGSDAVFDGNFADKYVNASYNFATKQLIVRPKAPSSIAGIN</sequence>
<feature type="signal peptide" evidence="1">
    <location>
        <begin position="1"/>
        <end position="27"/>
    </location>
</feature>
<gene>
    <name evidence="2" type="ORF">MRX98_21440</name>
</gene>
<reference evidence="2" key="1">
    <citation type="submission" date="2022-04" db="EMBL/GenBank/DDBJ databases">
        <title>Desulfatitalea alkaliphila sp. nov., a novel anaerobic sulfate-reducing bacterium isolated from terrestrial mud volcano, Taman Peninsula, Russia.</title>
        <authorList>
            <person name="Khomyakova M.A."/>
            <person name="Merkel A.Y."/>
            <person name="Slobodkin A.I."/>
        </authorList>
    </citation>
    <scope>NUCLEOTIDE SEQUENCE</scope>
    <source>
        <strain evidence="2">M08but</strain>
    </source>
</reference>
<proteinExistence type="predicted"/>
<keyword evidence="1" id="KW-0732">Signal</keyword>
<keyword evidence="3" id="KW-1185">Reference proteome</keyword>
<dbReference type="AlphaFoldDB" id="A0AA41R7N3"/>
<protein>
    <submittedName>
        <fullName evidence="2">Uncharacterized protein</fullName>
    </submittedName>
</protein>
<dbReference type="Proteomes" id="UP001165427">
    <property type="component" value="Unassembled WGS sequence"/>
</dbReference>
<evidence type="ECO:0000313" key="3">
    <source>
        <dbReference type="Proteomes" id="UP001165427"/>
    </source>
</evidence>
<evidence type="ECO:0000313" key="2">
    <source>
        <dbReference type="EMBL" id="MCJ8503151.1"/>
    </source>
</evidence>
<name>A0AA41R7N3_9BACT</name>
<accession>A0AA41R7N3</accession>
<dbReference type="EMBL" id="JALJRB010000052">
    <property type="protein sequence ID" value="MCJ8503151.1"/>
    <property type="molecule type" value="Genomic_DNA"/>
</dbReference>